<evidence type="ECO:0000313" key="5">
    <source>
        <dbReference type="Proteomes" id="UP000297429"/>
    </source>
</evidence>
<reference evidence="3 5" key="2">
    <citation type="submission" date="2019-03" db="EMBL/GenBank/DDBJ databases">
        <authorList>
            <person name="He R.-H."/>
        </authorList>
    </citation>
    <scope>NUCLEOTIDE SEQUENCE [LARGE SCALE GENOMIC DNA]</scope>
    <source>
        <strain evidence="3 5">DSM 19624</strain>
    </source>
</reference>
<proteinExistence type="predicted"/>
<dbReference type="Proteomes" id="UP000273898">
    <property type="component" value="Unassembled WGS sequence"/>
</dbReference>
<organism evidence="2 4">
    <name type="scientific">Pedobacter alluvionis</name>
    <dbReference type="NCBI Taxonomy" id="475253"/>
    <lineage>
        <taxon>Bacteria</taxon>
        <taxon>Pseudomonadati</taxon>
        <taxon>Bacteroidota</taxon>
        <taxon>Sphingobacteriia</taxon>
        <taxon>Sphingobacteriales</taxon>
        <taxon>Sphingobacteriaceae</taxon>
        <taxon>Pedobacter</taxon>
    </lineage>
</organism>
<dbReference type="RefSeq" id="WP_121285069.1">
    <property type="nucleotide sequence ID" value="NZ_RCCK01000012.1"/>
</dbReference>
<evidence type="ECO:0000256" key="1">
    <source>
        <dbReference type="SAM" id="MobiDB-lite"/>
    </source>
</evidence>
<evidence type="ECO:0000313" key="4">
    <source>
        <dbReference type="Proteomes" id="UP000273898"/>
    </source>
</evidence>
<dbReference type="EMBL" id="RCCK01000012">
    <property type="protein sequence ID" value="RLJ75101.1"/>
    <property type="molecule type" value="Genomic_DNA"/>
</dbReference>
<sequence length="210" mass="23514">METVIVICLLVVIALLLHDKISINSQATKVEKESKTDSILPDIIGHSKRQQRQIVPNTASKSQKESLVEEGNNFDEEIKEKDFKRQIPQEELDEIFSTATVDLEEEEEEWNRYEFADGDAGFAQGVTFEELGTVGMILRQEVGEPSMQIKAADIVHKIQGTELFALLENSTENASRQIAELLDSRLSLGVDSGSSTLRNNLDDFDIGEFI</sequence>
<keyword evidence="5" id="KW-1185">Reference proteome</keyword>
<name>A0A497XYA3_9SPHI</name>
<feature type="region of interest" description="Disordered" evidence="1">
    <location>
        <begin position="48"/>
        <end position="72"/>
    </location>
</feature>
<dbReference type="AlphaFoldDB" id="A0A497XYA3"/>
<evidence type="ECO:0000313" key="2">
    <source>
        <dbReference type="EMBL" id="RLJ75101.1"/>
    </source>
</evidence>
<dbReference type="OrthoDB" id="1042696at2"/>
<accession>A0A497XYA3</accession>
<feature type="compositionally biased region" description="Polar residues" evidence="1">
    <location>
        <begin position="52"/>
        <end position="61"/>
    </location>
</feature>
<gene>
    <name evidence="2" type="ORF">BCL90_3448</name>
    <name evidence="3" type="ORF">E3V97_18735</name>
</gene>
<reference evidence="2 4" key="1">
    <citation type="submission" date="2018-10" db="EMBL/GenBank/DDBJ databases">
        <title>Genomic Encyclopedia of Archaeal and Bacterial Type Strains, Phase II (KMG-II): from individual species to whole genera.</title>
        <authorList>
            <person name="Goeker M."/>
        </authorList>
    </citation>
    <scope>NUCLEOTIDE SEQUENCE [LARGE SCALE GENOMIC DNA]</scope>
    <source>
        <strain evidence="2 4">DSM 19624</strain>
    </source>
</reference>
<protein>
    <submittedName>
        <fullName evidence="3">Conjugal transfer protein TraD</fullName>
    </submittedName>
</protein>
<evidence type="ECO:0000313" key="3">
    <source>
        <dbReference type="EMBL" id="TFB30206.1"/>
    </source>
</evidence>
<comment type="caution">
    <text evidence="2">The sequence shown here is derived from an EMBL/GenBank/DDBJ whole genome shotgun (WGS) entry which is preliminary data.</text>
</comment>
<dbReference type="EMBL" id="SOPX01000003">
    <property type="protein sequence ID" value="TFB30206.1"/>
    <property type="molecule type" value="Genomic_DNA"/>
</dbReference>
<dbReference type="Proteomes" id="UP000297429">
    <property type="component" value="Unassembled WGS sequence"/>
</dbReference>